<reference evidence="3" key="1">
    <citation type="submission" date="2020-11" db="EMBL/GenBank/DDBJ databases">
        <authorList>
            <person name="Tran Van P."/>
        </authorList>
    </citation>
    <scope>NUCLEOTIDE SEQUENCE</scope>
</reference>
<name>A0A7R9CKB4_TIMPO</name>
<feature type="compositionally biased region" description="Polar residues" evidence="1">
    <location>
        <begin position="56"/>
        <end position="67"/>
    </location>
</feature>
<gene>
    <name evidence="3" type="ORF">TPSB3V08_LOCUS898</name>
</gene>
<protein>
    <submittedName>
        <fullName evidence="3">Uncharacterized protein</fullName>
    </submittedName>
</protein>
<dbReference type="EMBL" id="OD000304">
    <property type="protein sequence ID" value="CAD7396908.1"/>
    <property type="molecule type" value="Genomic_DNA"/>
</dbReference>
<organism evidence="3">
    <name type="scientific">Timema poppense</name>
    <name type="common">Walking stick</name>
    <dbReference type="NCBI Taxonomy" id="170557"/>
    <lineage>
        <taxon>Eukaryota</taxon>
        <taxon>Metazoa</taxon>
        <taxon>Ecdysozoa</taxon>
        <taxon>Arthropoda</taxon>
        <taxon>Hexapoda</taxon>
        <taxon>Insecta</taxon>
        <taxon>Pterygota</taxon>
        <taxon>Neoptera</taxon>
        <taxon>Polyneoptera</taxon>
        <taxon>Phasmatodea</taxon>
        <taxon>Timematodea</taxon>
        <taxon>Timematoidea</taxon>
        <taxon>Timematidae</taxon>
        <taxon>Timema</taxon>
    </lineage>
</organism>
<dbReference type="AlphaFoldDB" id="A0A7R9CKB4"/>
<accession>A0A7R9CKB4</accession>
<keyword evidence="2" id="KW-0732">Signal</keyword>
<feature type="signal peptide" evidence="2">
    <location>
        <begin position="1"/>
        <end position="19"/>
    </location>
</feature>
<feature type="chain" id="PRO_5031024275" evidence="2">
    <location>
        <begin position="20"/>
        <end position="142"/>
    </location>
</feature>
<evidence type="ECO:0000256" key="2">
    <source>
        <dbReference type="SAM" id="SignalP"/>
    </source>
</evidence>
<feature type="region of interest" description="Disordered" evidence="1">
    <location>
        <begin position="42"/>
        <end position="86"/>
    </location>
</feature>
<evidence type="ECO:0000256" key="1">
    <source>
        <dbReference type="SAM" id="MobiDB-lite"/>
    </source>
</evidence>
<sequence length="142" mass="15858">MNFLLNLFIFSIVLSGVIQVNHGRGLFRVGLGDLIGRLIPGHREEKPEVKTTTTTQRAPDTSFTFTSPDTPLEEQPPTPLTVENSTESDGRAVINAPINCPSGQRNCTLNILKLEKKKFRYTQNPYIDANDPLMKATSLQFR</sequence>
<evidence type="ECO:0000313" key="3">
    <source>
        <dbReference type="EMBL" id="CAD7396908.1"/>
    </source>
</evidence>
<proteinExistence type="predicted"/>